<dbReference type="PANTHER" id="PTHR12131">
    <property type="entry name" value="ATP-DEPENDENT RNA AND DNA HELICASE"/>
    <property type="match status" value="1"/>
</dbReference>
<evidence type="ECO:0000256" key="1">
    <source>
        <dbReference type="ARBA" id="ARBA00022741"/>
    </source>
</evidence>
<keyword evidence="4" id="KW-0067">ATP-binding</keyword>
<dbReference type="InterPro" id="IPR041082">
    <property type="entry name" value="Suv3_C_1"/>
</dbReference>
<dbReference type="Proteomes" id="UP001189429">
    <property type="component" value="Unassembled WGS sequence"/>
</dbReference>
<dbReference type="InterPro" id="IPR050699">
    <property type="entry name" value="RNA-DNA_Helicase"/>
</dbReference>
<evidence type="ECO:0000256" key="2">
    <source>
        <dbReference type="ARBA" id="ARBA00022801"/>
    </source>
</evidence>
<dbReference type="InterPro" id="IPR001650">
    <property type="entry name" value="Helicase_C-like"/>
</dbReference>
<keyword evidence="3" id="KW-0347">Helicase</keyword>
<evidence type="ECO:0000259" key="5">
    <source>
        <dbReference type="PROSITE" id="PS51194"/>
    </source>
</evidence>
<dbReference type="Pfam" id="PF22527">
    <property type="entry name" value="DEXQc_Suv3"/>
    <property type="match status" value="1"/>
</dbReference>
<dbReference type="Gene3D" id="3.40.50.300">
    <property type="entry name" value="P-loop containing nucleotide triphosphate hydrolases"/>
    <property type="match status" value="2"/>
</dbReference>
<dbReference type="EMBL" id="CAUYUJ010019400">
    <property type="protein sequence ID" value="CAK0890909.1"/>
    <property type="molecule type" value="Genomic_DNA"/>
</dbReference>
<reference evidence="6" key="1">
    <citation type="submission" date="2023-10" db="EMBL/GenBank/DDBJ databases">
        <authorList>
            <person name="Chen Y."/>
            <person name="Shah S."/>
            <person name="Dougan E. K."/>
            <person name="Thang M."/>
            <person name="Chan C."/>
        </authorList>
    </citation>
    <scope>NUCLEOTIDE SEQUENCE [LARGE SCALE GENOMIC DNA]</scope>
</reference>
<dbReference type="SUPFAM" id="SSF52540">
    <property type="entry name" value="P-loop containing nucleoside triphosphate hydrolases"/>
    <property type="match status" value="1"/>
</dbReference>
<keyword evidence="1" id="KW-0547">Nucleotide-binding</keyword>
<comment type="caution">
    <text evidence="6">The sequence shown here is derived from an EMBL/GenBank/DDBJ whole genome shotgun (WGS) entry which is preliminary data.</text>
</comment>
<dbReference type="PANTHER" id="PTHR12131:SF1">
    <property type="entry name" value="ATP-DEPENDENT RNA HELICASE SUPV3L1, MITOCHONDRIAL-RELATED"/>
    <property type="match status" value="1"/>
</dbReference>
<dbReference type="InterPro" id="IPR027417">
    <property type="entry name" value="P-loop_NTPase"/>
</dbReference>
<dbReference type="Gene3D" id="1.20.272.40">
    <property type="match status" value="1"/>
</dbReference>
<evidence type="ECO:0000256" key="3">
    <source>
        <dbReference type="ARBA" id="ARBA00022806"/>
    </source>
</evidence>
<dbReference type="Pfam" id="PF00271">
    <property type="entry name" value="Helicase_C"/>
    <property type="match status" value="1"/>
</dbReference>
<proteinExistence type="predicted"/>
<evidence type="ECO:0000313" key="7">
    <source>
        <dbReference type="Proteomes" id="UP001189429"/>
    </source>
</evidence>
<dbReference type="Pfam" id="PF18147">
    <property type="entry name" value="Suv3_C_1"/>
    <property type="match status" value="1"/>
</dbReference>
<dbReference type="SMART" id="SM00490">
    <property type="entry name" value="HELICc"/>
    <property type="match status" value="1"/>
</dbReference>
<sequence length="671" mass="72233">GAPPPSADASTPPPALTPDRLDAAVGEWWRAAGSTPRLARLLQDEHDVPSFFLQHERLLHQFRAFLDARPALLSDVEPLLLLSPAQVLDPGVTAGGEAELAVRPFLAAVSSFVEEAYAAQLASFRSARHMADLSSPQDWFPVARRMRRHWCLHLGPTNSGKTHVAARRLLASGTGLYMSPLRLLAWEMYEKMRRAGLRCALRTGQECIGPDDATHVACTVEMAPVTTRVDIGVLDEVQMIVDDARGAAWTRALLGAPARELHLCGAMEPSGLQDLLRKLALECDDTVSAEAHQRMVPLVVEDRPLGSLGQTMAGDCVVCFTRRDVLLVKAELEQLGLAPCVIYGTLPPEVRREQAALFNDPASGHDVLVASDAIGMGLNLQIRRVVFRTLRKYDGEVVRRLAPAEIRQISGRAGRYGGRYASCGRVTCLTPDDHAVLLEVLGDTGAAAEEAQVAPRAALLPLPERLGAFGQALEADLRRALPFSDLVRRFLAAATVPPHYFLARARGVLEVAEALAEVRLAPGEKLIFCQAPVAPQDAGAMAALLDFAKAYATSGRAPLPELRLPEPTSAVTARHIFDLEGLHKASGGKLAEGTGFVPARRAAPRQTVARRIARALRQPLAASTEEEAGHGSAGAEAELWLAFGGGESARLLADEAFLPQERQASWRRAAA</sequence>
<evidence type="ECO:0000313" key="6">
    <source>
        <dbReference type="EMBL" id="CAK0890909.1"/>
    </source>
</evidence>
<feature type="domain" description="Helicase C-terminal" evidence="5">
    <location>
        <begin position="300"/>
        <end position="459"/>
    </location>
</feature>
<dbReference type="PROSITE" id="PS51194">
    <property type="entry name" value="HELICASE_CTER"/>
    <property type="match status" value="1"/>
</dbReference>
<feature type="non-terminal residue" evidence="6">
    <location>
        <position position="1"/>
    </location>
</feature>
<dbReference type="CDD" id="cd18805">
    <property type="entry name" value="SF2_C_suv3"/>
    <property type="match status" value="1"/>
</dbReference>
<protein>
    <recommendedName>
        <fullName evidence="5">Helicase C-terminal domain-containing protein</fullName>
    </recommendedName>
</protein>
<keyword evidence="7" id="KW-1185">Reference proteome</keyword>
<name>A0ABN9WZP8_9DINO</name>
<gene>
    <name evidence="6" type="ORF">PCOR1329_LOCUS71001</name>
</gene>
<keyword evidence="2" id="KW-0378">Hydrolase</keyword>
<evidence type="ECO:0000256" key="4">
    <source>
        <dbReference type="ARBA" id="ARBA00022840"/>
    </source>
</evidence>
<accession>A0ABN9WZP8</accession>
<dbReference type="InterPro" id="IPR055206">
    <property type="entry name" value="DEXQc_SUV3"/>
</dbReference>
<organism evidence="6 7">
    <name type="scientific">Prorocentrum cordatum</name>
    <dbReference type="NCBI Taxonomy" id="2364126"/>
    <lineage>
        <taxon>Eukaryota</taxon>
        <taxon>Sar</taxon>
        <taxon>Alveolata</taxon>
        <taxon>Dinophyceae</taxon>
        <taxon>Prorocentrales</taxon>
        <taxon>Prorocentraceae</taxon>
        <taxon>Prorocentrum</taxon>
    </lineage>
</organism>